<dbReference type="Proteomes" id="UP001151760">
    <property type="component" value="Unassembled WGS sequence"/>
</dbReference>
<keyword evidence="2" id="KW-1185">Reference proteome</keyword>
<proteinExistence type="predicted"/>
<reference evidence="1" key="1">
    <citation type="journal article" date="2022" name="Int. J. Mol. Sci.">
        <title>Draft Genome of Tanacetum Coccineum: Genomic Comparison of Closely Related Tanacetum-Family Plants.</title>
        <authorList>
            <person name="Yamashiro T."/>
            <person name="Shiraishi A."/>
            <person name="Nakayama K."/>
            <person name="Satake H."/>
        </authorList>
    </citation>
    <scope>NUCLEOTIDE SEQUENCE</scope>
</reference>
<accession>A0ABQ4XJ25</accession>
<name>A0ABQ4XJ25_9ASTR</name>
<organism evidence="1 2">
    <name type="scientific">Tanacetum coccineum</name>
    <dbReference type="NCBI Taxonomy" id="301880"/>
    <lineage>
        <taxon>Eukaryota</taxon>
        <taxon>Viridiplantae</taxon>
        <taxon>Streptophyta</taxon>
        <taxon>Embryophyta</taxon>
        <taxon>Tracheophyta</taxon>
        <taxon>Spermatophyta</taxon>
        <taxon>Magnoliopsida</taxon>
        <taxon>eudicotyledons</taxon>
        <taxon>Gunneridae</taxon>
        <taxon>Pentapetalae</taxon>
        <taxon>asterids</taxon>
        <taxon>campanulids</taxon>
        <taxon>Asterales</taxon>
        <taxon>Asteraceae</taxon>
        <taxon>Asteroideae</taxon>
        <taxon>Anthemideae</taxon>
        <taxon>Anthemidinae</taxon>
        <taxon>Tanacetum</taxon>
    </lineage>
</organism>
<sequence>MKIGEFIKLLKEEMSFGDSISGKRDSVSTGNRHDFYPTFHKTPNRKFSEEEWDNFIEKSAKHVVTQLAL</sequence>
<protein>
    <recommendedName>
        <fullName evidence="3">Sulfotransferase</fullName>
    </recommendedName>
</protein>
<comment type="caution">
    <text evidence="1">The sequence shown here is derived from an EMBL/GenBank/DDBJ whole genome shotgun (WGS) entry which is preliminary data.</text>
</comment>
<evidence type="ECO:0008006" key="3">
    <source>
        <dbReference type="Google" id="ProtNLM"/>
    </source>
</evidence>
<reference evidence="1" key="2">
    <citation type="submission" date="2022-01" db="EMBL/GenBank/DDBJ databases">
        <authorList>
            <person name="Yamashiro T."/>
            <person name="Shiraishi A."/>
            <person name="Satake H."/>
            <person name="Nakayama K."/>
        </authorList>
    </citation>
    <scope>NUCLEOTIDE SEQUENCE</scope>
</reference>
<gene>
    <name evidence="1" type="ORF">Tco_0679537</name>
</gene>
<evidence type="ECO:0000313" key="1">
    <source>
        <dbReference type="EMBL" id="GJS64973.1"/>
    </source>
</evidence>
<evidence type="ECO:0000313" key="2">
    <source>
        <dbReference type="Proteomes" id="UP001151760"/>
    </source>
</evidence>
<dbReference type="EMBL" id="BQNB010009542">
    <property type="protein sequence ID" value="GJS64973.1"/>
    <property type="molecule type" value="Genomic_DNA"/>
</dbReference>